<evidence type="ECO:0000256" key="4">
    <source>
        <dbReference type="ARBA" id="ARBA00022525"/>
    </source>
</evidence>
<dbReference type="InParanoid" id="A0A3Q1GZU5"/>
<sequence length="164" mass="18906">RLSVGLCPPQVVLGVLLLPLRSSARCVGEKELIKLQNRLQRRYWERLNVPQPTSPQQRAPTCAQVSKELHEDTQSRSLSPWRYRLDRNDSRFPHEIYVAECLCAGCIINRHEDHSYNSREVFSHPMVLWKTSCPGDPSKYAVRKKFIRVAVGCTCVRPVVRHAM</sequence>
<evidence type="ECO:0000313" key="7">
    <source>
        <dbReference type="Ensembl" id="ENSAPOP00000022445.1"/>
    </source>
</evidence>
<dbReference type="STRING" id="80966.ENSAPOP00000022445"/>
<dbReference type="Gene3D" id="2.10.90.10">
    <property type="entry name" value="Cystine-knot cytokines"/>
    <property type="match status" value="1"/>
</dbReference>
<keyword evidence="8" id="KW-1185">Reference proteome</keyword>
<dbReference type="GO" id="GO:0005615">
    <property type="term" value="C:extracellular space"/>
    <property type="evidence" value="ECO:0007669"/>
    <property type="project" value="UniProtKB-KW"/>
</dbReference>
<keyword evidence="3" id="KW-0202">Cytokine</keyword>
<evidence type="ECO:0000256" key="1">
    <source>
        <dbReference type="ARBA" id="ARBA00004613"/>
    </source>
</evidence>
<evidence type="ECO:0000256" key="5">
    <source>
        <dbReference type="ARBA" id="ARBA00022729"/>
    </source>
</evidence>
<organism evidence="7 8">
    <name type="scientific">Acanthochromis polyacanthus</name>
    <name type="common">spiny chromis</name>
    <dbReference type="NCBI Taxonomy" id="80966"/>
    <lineage>
        <taxon>Eukaryota</taxon>
        <taxon>Metazoa</taxon>
        <taxon>Chordata</taxon>
        <taxon>Craniata</taxon>
        <taxon>Vertebrata</taxon>
        <taxon>Euteleostomi</taxon>
        <taxon>Actinopterygii</taxon>
        <taxon>Neopterygii</taxon>
        <taxon>Teleostei</taxon>
        <taxon>Neoteleostei</taxon>
        <taxon>Acanthomorphata</taxon>
        <taxon>Ovalentaria</taxon>
        <taxon>Pomacentridae</taxon>
        <taxon>Acanthochromis</taxon>
    </lineage>
</organism>
<evidence type="ECO:0000256" key="6">
    <source>
        <dbReference type="SAM" id="SignalP"/>
    </source>
</evidence>
<dbReference type="Ensembl" id="ENSAPOT00000013759.1">
    <property type="protein sequence ID" value="ENSAPOP00000022445.1"/>
    <property type="gene ID" value="ENSAPOG00000003627.1"/>
</dbReference>
<dbReference type="InterPro" id="IPR020440">
    <property type="entry name" value="IL-17_chr"/>
</dbReference>
<comment type="similarity">
    <text evidence="2">Belongs to the IL-17 family.</text>
</comment>
<dbReference type="PRINTS" id="PR01932">
    <property type="entry name" value="INTRLEUKIN17"/>
</dbReference>
<dbReference type="AlphaFoldDB" id="A0A3Q1GZU5"/>
<dbReference type="SUPFAM" id="SSF57501">
    <property type="entry name" value="Cystine-knot cytokines"/>
    <property type="match status" value="1"/>
</dbReference>
<feature type="signal peptide" evidence="6">
    <location>
        <begin position="1"/>
        <end position="24"/>
    </location>
</feature>
<proteinExistence type="inferred from homology"/>
<dbReference type="GO" id="GO:0005125">
    <property type="term" value="F:cytokine activity"/>
    <property type="evidence" value="ECO:0007669"/>
    <property type="project" value="UniProtKB-KW"/>
</dbReference>
<reference evidence="7" key="1">
    <citation type="submission" date="2025-08" db="UniProtKB">
        <authorList>
            <consortium name="Ensembl"/>
        </authorList>
    </citation>
    <scope>IDENTIFICATION</scope>
</reference>
<evidence type="ECO:0000256" key="3">
    <source>
        <dbReference type="ARBA" id="ARBA00022514"/>
    </source>
</evidence>
<dbReference type="Proteomes" id="UP000257200">
    <property type="component" value="Unplaced"/>
</dbReference>
<dbReference type="InterPro" id="IPR010345">
    <property type="entry name" value="IL-17_fam"/>
</dbReference>
<dbReference type="GO" id="GO:0006954">
    <property type="term" value="P:inflammatory response"/>
    <property type="evidence" value="ECO:0007669"/>
    <property type="project" value="InterPro"/>
</dbReference>
<evidence type="ECO:0000256" key="2">
    <source>
        <dbReference type="ARBA" id="ARBA00007236"/>
    </source>
</evidence>
<reference evidence="7" key="2">
    <citation type="submission" date="2025-09" db="UniProtKB">
        <authorList>
            <consortium name="Ensembl"/>
        </authorList>
    </citation>
    <scope>IDENTIFICATION</scope>
</reference>
<feature type="chain" id="PRO_5018689835" evidence="6">
    <location>
        <begin position="25"/>
        <end position="164"/>
    </location>
</feature>
<accession>A0A3Q1GZU5</accession>
<evidence type="ECO:0000313" key="8">
    <source>
        <dbReference type="Proteomes" id="UP000257200"/>
    </source>
</evidence>
<dbReference type="GeneTree" id="ENSGT00940000161887"/>
<comment type="subcellular location">
    <subcellularLocation>
        <location evidence="1">Secreted</location>
    </subcellularLocation>
</comment>
<keyword evidence="5 6" id="KW-0732">Signal</keyword>
<dbReference type="Pfam" id="PF06083">
    <property type="entry name" value="IL17"/>
    <property type="match status" value="1"/>
</dbReference>
<dbReference type="InterPro" id="IPR029034">
    <property type="entry name" value="Cystine-knot_cytokine"/>
</dbReference>
<keyword evidence="4" id="KW-0964">Secreted</keyword>
<protein>
    <submittedName>
        <fullName evidence="7">Interleukin-17C-like</fullName>
    </submittedName>
</protein>
<name>A0A3Q1GZU5_9TELE</name>